<organism evidence="2 3">
    <name type="scientific">Stieleria marina</name>
    <dbReference type="NCBI Taxonomy" id="1930275"/>
    <lineage>
        <taxon>Bacteria</taxon>
        <taxon>Pseudomonadati</taxon>
        <taxon>Planctomycetota</taxon>
        <taxon>Planctomycetia</taxon>
        <taxon>Pirellulales</taxon>
        <taxon>Pirellulaceae</taxon>
        <taxon>Stieleria</taxon>
    </lineage>
</organism>
<dbReference type="OrthoDB" id="291302at2"/>
<evidence type="ECO:0000256" key="1">
    <source>
        <dbReference type="SAM" id="MobiDB-lite"/>
    </source>
</evidence>
<proteinExistence type="predicted"/>
<feature type="region of interest" description="Disordered" evidence="1">
    <location>
        <begin position="151"/>
        <end position="172"/>
    </location>
</feature>
<dbReference type="EMBL" id="CP036526">
    <property type="protein sequence ID" value="QDT08537.1"/>
    <property type="molecule type" value="Genomic_DNA"/>
</dbReference>
<evidence type="ECO:0008006" key="4">
    <source>
        <dbReference type="Google" id="ProtNLM"/>
    </source>
</evidence>
<dbReference type="InterPro" id="IPR011659">
    <property type="entry name" value="WD40"/>
</dbReference>
<dbReference type="RefSeq" id="WP_145416064.1">
    <property type="nucleotide sequence ID" value="NZ_CP036526.1"/>
</dbReference>
<dbReference type="InterPro" id="IPR015943">
    <property type="entry name" value="WD40/YVTN_repeat-like_dom_sf"/>
</dbReference>
<protein>
    <recommendedName>
        <fullName evidence="4">WD domain, G-beta repeat</fullName>
    </recommendedName>
</protein>
<gene>
    <name evidence="2" type="ORF">K239x_04760</name>
</gene>
<evidence type="ECO:0000313" key="3">
    <source>
        <dbReference type="Proteomes" id="UP000319817"/>
    </source>
</evidence>
<dbReference type="InterPro" id="IPR011044">
    <property type="entry name" value="Quino_amine_DH_bsu"/>
</dbReference>
<dbReference type="Proteomes" id="UP000319817">
    <property type="component" value="Chromosome"/>
</dbReference>
<dbReference type="Gene3D" id="2.130.10.10">
    <property type="entry name" value="YVTN repeat-like/Quinoprotein amine dehydrogenase"/>
    <property type="match status" value="1"/>
</dbReference>
<accession>A0A517NN32</accession>
<dbReference type="Pfam" id="PF07676">
    <property type="entry name" value="PD40"/>
    <property type="match status" value="1"/>
</dbReference>
<dbReference type="AlphaFoldDB" id="A0A517NN32"/>
<reference evidence="2 3" key="1">
    <citation type="submission" date="2019-02" db="EMBL/GenBank/DDBJ databases">
        <title>Deep-cultivation of Planctomycetes and their phenomic and genomic characterization uncovers novel biology.</title>
        <authorList>
            <person name="Wiegand S."/>
            <person name="Jogler M."/>
            <person name="Boedeker C."/>
            <person name="Pinto D."/>
            <person name="Vollmers J."/>
            <person name="Rivas-Marin E."/>
            <person name="Kohn T."/>
            <person name="Peeters S.H."/>
            <person name="Heuer A."/>
            <person name="Rast P."/>
            <person name="Oberbeckmann S."/>
            <person name="Bunk B."/>
            <person name="Jeske O."/>
            <person name="Meyerdierks A."/>
            <person name="Storesund J.E."/>
            <person name="Kallscheuer N."/>
            <person name="Luecker S."/>
            <person name="Lage O.M."/>
            <person name="Pohl T."/>
            <person name="Merkel B.J."/>
            <person name="Hornburger P."/>
            <person name="Mueller R.-W."/>
            <person name="Bruemmer F."/>
            <person name="Labrenz M."/>
            <person name="Spormann A.M."/>
            <person name="Op den Camp H."/>
            <person name="Overmann J."/>
            <person name="Amann R."/>
            <person name="Jetten M.S.M."/>
            <person name="Mascher T."/>
            <person name="Medema M.H."/>
            <person name="Devos D.P."/>
            <person name="Kaster A.-K."/>
            <person name="Ovreas L."/>
            <person name="Rohde M."/>
            <person name="Galperin M.Y."/>
            <person name="Jogler C."/>
        </authorList>
    </citation>
    <scope>NUCLEOTIDE SEQUENCE [LARGE SCALE GENOMIC DNA]</scope>
    <source>
        <strain evidence="2 3">K23_9</strain>
    </source>
</reference>
<name>A0A517NN32_9BACT</name>
<dbReference type="SUPFAM" id="SSF50969">
    <property type="entry name" value="YVTN repeat-like/Quinoprotein amine dehydrogenase"/>
    <property type="match status" value="1"/>
</dbReference>
<keyword evidence="3" id="KW-1185">Reference proteome</keyword>
<evidence type="ECO:0000313" key="2">
    <source>
        <dbReference type="EMBL" id="QDT08537.1"/>
    </source>
</evidence>
<sequence length="477" mass="52488">MFLQISSYPDLKLLRELTTTPGSGMHAAVVFSPDGKRLAYTPTGGDGTLMIVDPSRGKVMNQYAADFTCSNDLQFVDDRRVISHGWRRSPRIIDIETGAVTTLKDVVPFGGAGMAWTSRSGKHSLLLGHAGDERGQVSMWNFPAIATPENSKPAVAASTPPKPSATMTTDDAPREIPKVPALIEIPTEEVVKKAKNEIKQLLQIADDGPIDDGLPNRLLNLVAEEKDTTVHYAMLTTAARLAGRLGKAGEIRRALDELTQRYQFDRLRVAGRLLYDARTRPLASDAKLQLAALAEDLGDEAIATEEIDYASAFYDLAIEWSPLDRTSLRRRRDKGKQIDSILPEFRKAVAAQKLIDQIPPDPAAHQTWGSYRCFARGKWEAGLVHLSKAKDPELKDLTQSDLAVDDKPQSWLDLASRWKDYASKQPDGTAKQGANAAARYWYQRAIGKLTGLDKLRAETALNELPVASDHPPRTSSQ</sequence>